<dbReference type="GO" id="GO:0008168">
    <property type="term" value="F:methyltransferase activity"/>
    <property type="evidence" value="ECO:0007669"/>
    <property type="project" value="UniProtKB-KW"/>
</dbReference>
<name>R0J6T6_ANAPL</name>
<dbReference type="EMBL" id="KB798906">
    <property type="protein sequence ID" value="EOA92850.1"/>
    <property type="molecule type" value="Genomic_DNA"/>
</dbReference>
<keyword evidence="2" id="KW-1185">Reference proteome</keyword>
<keyword evidence="1" id="KW-0808">Transferase</keyword>
<feature type="non-terminal residue" evidence="1">
    <location>
        <position position="56"/>
    </location>
</feature>
<dbReference type="Proteomes" id="UP000296049">
    <property type="component" value="Unassembled WGS sequence"/>
</dbReference>
<proteinExistence type="predicted"/>
<feature type="non-terminal residue" evidence="1">
    <location>
        <position position="1"/>
    </location>
</feature>
<protein>
    <submittedName>
        <fullName evidence="1">Histone-arginine methyltransferase CARM1</fullName>
    </submittedName>
</protein>
<keyword evidence="1" id="KW-0489">Methyltransferase</keyword>
<accession>R0J6T6</accession>
<dbReference type="AlphaFoldDB" id="R0J6T6"/>
<sequence length="56" mass="6122">CLFQSPLFAKAGDTLSGTCLLIANKRQSYDISIVAQVDQTGSKSSNLLDLKNPFFR</sequence>
<dbReference type="GO" id="GO:0032259">
    <property type="term" value="P:methylation"/>
    <property type="evidence" value="ECO:0007669"/>
    <property type="project" value="UniProtKB-KW"/>
</dbReference>
<organism evidence="1 2">
    <name type="scientific">Anas platyrhynchos</name>
    <name type="common">Mallard</name>
    <name type="synonym">Anas boschas</name>
    <dbReference type="NCBI Taxonomy" id="8839"/>
    <lineage>
        <taxon>Eukaryota</taxon>
        <taxon>Metazoa</taxon>
        <taxon>Chordata</taxon>
        <taxon>Craniata</taxon>
        <taxon>Vertebrata</taxon>
        <taxon>Euteleostomi</taxon>
        <taxon>Archelosauria</taxon>
        <taxon>Archosauria</taxon>
        <taxon>Dinosauria</taxon>
        <taxon>Saurischia</taxon>
        <taxon>Theropoda</taxon>
        <taxon>Coelurosauria</taxon>
        <taxon>Aves</taxon>
        <taxon>Neognathae</taxon>
        <taxon>Galloanserae</taxon>
        <taxon>Anseriformes</taxon>
        <taxon>Anatidae</taxon>
        <taxon>Anatinae</taxon>
        <taxon>Anas</taxon>
    </lineage>
</organism>
<gene>
    <name evidence="1" type="ORF">Anapl_18514</name>
</gene>
<evidence type="ECO:0000313" key="2">
    <source>
        <dbReference type="Proteomes" id="UP000296049"/>
    </source>
</evidence>
<dbReference type="Gene3D" id="2.70.160.11">
    <property type="entry name" value="Hnrnp arginine n-methyltransferase1"/>
    <property type="match status" value="1"/>
</dbReference>
<reference evidence="2" key="1">
    <citation type="journal article" date="2013" name="Nat. Genet.">
        <title>The duck genome and transcriptome provide insight into an avian influenza virus reservoir species.</title>
        <authorList>
            <person name="Huang Y."/>
            <person name="Li Y."/>
            <person name="Burt D.W."/>
            <person name="Chen H."/>
            <person name="Zhang Y."/>
            <person name="Qian W."/>
            <person name="Kim H."/>
            <person name="Gan S."/>
            <person name="Zhao Y."/>
            <person name="Li J."/>
            <person name="Yi K."/>
            <person name="Feng H."/>
            <person name="Zhu P."/>
            <person name="Li B."/>
            <person name="Liu Q."/>
            <person name="Fairley S."/>
            <person name="Magor K.E."/>
            <person name="Du Z."/>
            <person name="Hu X."/>
            <person name="Goodman L."/>
            <person name="Tafer H."/>
            <person name="Vignal A."/>
            <person name="Lee T."/>
            <person name="Kim K.W."/>
            <person name="Sheng Z."/>
            <person name="An Y."/>
            <person name="Searle S."/>
            <person name="Herrero J."/>
            <person name="Groenen M.A."/>
            <person name="Crooijmans R.P."/>
            <person name="Faraut T."/>
            <person name="Cai Q."/>
            <person name="Webster R.G."/>
            <person name="Aldridge J.R."/>
            <person name="Warren W.C."/>
            <person name="Bartschat S."/>
            <person name="Kehr S."/>
            <person name="Marz M."/>
            <person name="Stadler P.F."/>
            <person name="Smith J."/>
            <person name="Kraus R.H."/>
            <person name="Zhao Y."/>
            <person name="Ren L."/>
            <person name="Fei J."/>
            <person name="Morisson M."/>
            <person name="Kaiser P."/>
            <person name="Griffin D.K."/>
            <person name="Rao M."/>
            <person name="Pitel F."/>
            <person name="Wang J."/>
            <person name="Li N."/>
        </authorList>
    </citation>
    <scope>NUCLEOTIDE SEQUENCE [LARGE SCALE GENOMIC DNA]</scope>
</reference>
<evidence type="ECO:0000313" key="1">
    <source>
        <dbReference type="EMBL" id="EOA92850.1"/>
    </source>
</evidence>